<keyword evidence="4" id="KW-1185">Reference proteome</keyword>
<reference evidence="3 4" key="1">
    <citation type="submission" date="2018-03" db="EMBL/GenBank/DDBJ databases">
        <title>The ancient ancestry and fast evolution of plastids.</title>
        <authorList>
            <person name="Moore K.R."/>
            <person name="Magnabosco C."/>
            <person name="Momper L."/>
            <person name="Gold D.A."/>
            <person name="Bosak T."/>
            <person name="Fournier G.P."/>
        </authorList>
    </citation>
    <scope>NUCLEOTIDE SEQUENCE [LARGE SCALE GENOMIC DNA]</scope>
    <source>
        <strain evidence="3 4">CCALA 037</strain>
    </source>
</reference>
<dbReference type="OrthoDB" id="9782395at2"/>
<dbReference type="Pfam" id="PF02698">
    <property type="entry name" value="DUF218"/>
    <property type="match status" value="1"/>
</dbReference>
<dbReference type="RefSeq" id="WP_106306661.1">
    <property type="nucleotide sequence ID" value="NZ_PVWO01000202.1"/>
</dbReference>
<evidence type="ECO:0000313" key="4">
    <source>
        <dbReference type="Proteomes" id="UP000238937"/>
    </source>
</evidence>
<comment type="caution">
    <text evidence="3">The sequence shown here is derived from an EMBL/GenBank/DDBJ whole genome shotgun (WGS) entry which is preliminary data.</text>
</comment>
<evidence type="ECO:0000259" key="2">
    <source>
        <dbReference type="Pfam" id="PF02698"/>
    </source>
</evidence>
<gene>
    <name evidence="3" type="ORF">C7B77_15755</name>
</gene>
<feature type="transmembrane region" description="Helical" evidence="1">
    <location>
        <begin position="25"/>
        <end position="44"/>
    </location>
</feature>
<dbReference type="Proteomes" id="UP000238937">
    <property type="component" value="Unassembled WGS sequence"/>
</dbReference>
<accession>A0A2T1GCW1</accession>
<sequence>MAHNQILPRSRPSTVHKQRRRRWRLWKFILPISPLLLPIAWMGYRELENTWIQPQAIFVLGGEEERELFAAKFAHEHPNLPVWISGGAPQGYAKKVFKKAGVSTDNLHLDYRAIDTVTNFTTLVDRFESKGITSVYLVTSDDHMQRARAIGEIVFGSRGIKVKPVTFTSGRPSEPIQKTVRDSFRSLIWLTTGFSGGK</sequence>
<evidence type="ECO:0000256" key="1">
    <source>
        <dbReference type="SAM" id="Phobius"/>
    </source>
</evidence>
<keyword evidence="1" id="KW-0812">Transmembrane</keyword>
<dbReference type="EMBL" id="PVWO01000202">
    <property type="protein sequence ID" value="PSB55219.1"/>
    <property type="molecule type" value="Genomic_DNA"/>
</dbReference>
<dbReference type="CDD" id="cd06259">
    <property type="entry name" value="YdcF-like"/>
    <property type="match status" value="1"/>
</dbReference>
<feature type="domain" description="DUF218" evidence="2">
    <location>
        <begin position="55"/>
        <end position="154"/>
    </location>
</feature>
<proteinExistence type="predicted"/>
<name>A0A2T1GCW1_9CYAN</name>
<evidence type="ECO:0000313" key="3">
    <source>
        <dbReference type="EMBL" id="PSB55219.1"/>
    </source>
</evidence>
<keyword evidence="1" id="KW-0472">Membrane</keyword>
<organism evidence="3 4">
    <name type="scientific">Chamaesiphon polymorphus CCALA 037</name>
    <dbReference type="NCBI Taxonomy" id="2107692"/>
    <lineage>
        <taxon>Bacteria</taxon>
        <taxon>Bacillati</taxon>
        <taxon>Cyanobacteriota</taxon>
        <taxon>Cyanophyceae</taxon>
        <taxon>Gomontiellales</taxon>
        <taxon>Chamaesiphonaceae</taxon>
        <taxon>Chamaesiphon</taxon>
    </lineage>
</organism>
<protein>
    <recommendedName>
        <fullName evidence="2">DUF218 domain-containing protein</fullName>
    </recommendedName>
</protein>
<dbReference type="InterPro" id="IPR003848">
    <property type="entry name" value="DUF218"/>
</dbReference>
<dbReference type="AlphaFoldDB" id="A0A2T1GCW1"/>
<keyword evidence="1" id="KW-1133">Transmembrane helix</keyword>